<keyword evidence="3" id="KW-0418">Kinase</keyword>
<feature type="binding site" evidence="1">
    <location>
        <position position="44"/>
    </location>
    <ligand>
        <name>ATP</name>
        <dbReference type="ChEBI" id="CHEBI:30616"/>
    </ligand>
</feature>
<accession>A0A2J7ZUR2</accession>
<dbReference type="GO" id="GO:0004674">
    <property type="term" value="F:protein serine/threonine kinase activity"/>
    <property type="evidence" value="ECO:0007669"/>
    <property type="project" value="TreeGrafter"/>
</dbReference>
<dbReference type="PROSITE" id="PS00107">
    <property type="entry name" value="PROTEIN_KINASE_ATP"/>
    <property type="match status" value="1"/>
</dbReference>
<evidence type="ECO:0000313" key="3">
    <source>
        <dbReference type="EMBL" id="PNH04014.1"/>
    </source>
</evidence>
<dbReference type="Proteomes" id="UP000236333">
    <property type="component" value="Unassembled WGS sequence"/>
</dbReference>
<dbReference type="InterPro" id="IPR011009">
    <property type="entry name" value="Kinase-like_dom_sf"/>
</dbReference>
<keyword evidence="4" id="KW-1185">Reference proteome</keyword>
<dbReference type="InterPro" id="IPR051681">
    <property type="entry name" value="Ser/Thr_Kinases-Pseudokinases"/>
</dbReference>
<dbReference type="PANTHER" id="PTHR44329">
    <property type="entry name" value="SERINE/THREONINE-PROTEIN KINASE TNNI3K-RELATED"/>
    <property type="match status" value="1"/>
</dbReference>
<sequence>MPCQGARPANSADDVVELLPVVLGKGAFGRVYEGTYHGQRVAVKQLLDLVEGAELEELQASFAQELEVLGRCRHPNILRILAACMTPPRPCLVMEVSQASAEVWEIIAA</sequence>
<proteinExistence type="predicted"/>
<dbReference type="PANTHER" id="PTHR44329:SF214">
    <property type="entry name" value="PROTEIN KINASE DOMAIN-CONTAINING PROTEIN"/>
    <property type="match status" value="1"/>
</dbReference>
<evidence type="ECO:0000313" key="4">
    <source>
        <dbReference type="Proteomes" id="UP000236333"/>
    </source>
</evidence>
<feature type="domain" description="Protein kinase" evidence="2">
    <location>
        <begin position="17"/>
        <end position="109"/>
    </location>
</feature>
<protein>
    <submittedName>
        <fullName evidence="3">Putative serine/threonine-protein kinase</fullName>
    </submittedName>
</protein>
<dbReference type="Pfam" id="PF07714">
    <property type="entry name" value="PK_Tyr_Ser-Thr"/>
    <property type="match status" value="1"/>
</dbReference>
<keyword evidence="1" id="KW-0547">Nucleotide-binding</keyword>
<dbReference type="InterPro" id="IPR000719">
    <property type="entry name" value="Prot_kinase_dom"/>
</dbReference>
<comment type="caution">
    <text evidence="3">The sequence shown here is derived from an EMBL/GenBank/DDBJ whole genome shotgun (WGS) entry which is preliminary data.</text>
</comment>
<evidence type="ECO:0000259" key="2">
    <source>
        <dbReference type="PROSITE" id="PS50011"/>
    </source>
</evidence>
<dbReference type="EMBL" id="PGGS01000434">
    <property type="protein sequence ID" value="PNH04014.1"/>
    <property type="molecule type" value="Genomic_DNA"/>
</dbReference>
<dbReference type="SUPFAM" id="SSF56112">
    <property type="entry name" value="Protein kinase-like (PK-like)"/>
    <property type="match status" value="1"/>
</dbReference>
<keyword evidence="3" id="KW-0808">Transferase</keyword>
<dbReference type="InterPro" id="IPR001245">
    <property type="entry name" value="Ser-Thr/Tyr_kinase_cat_dom"/>
</dbReference>
<gene>
    <name evidence="3" type="ORF">TSOC_009881</name>
</gene>
<keyword evidence="1" id="KW-0067">ATP-binding</keyword>
<evidence type="ECO:0000256" key="1">
    <source>
        <dbReference type="PROSITE-ProRule" id="PRU10141"/>
    </source>
</evidence>
<dbReference type="PROSITE" id="PS50011">
    <property type="entry name" value="PROTEIN_KINASE_DOM"/>
    <property type="match status" value="1"/>
</dbReference>
<reference evidence="3 4" key="1">
    <citation type="journal article" date="2017" name="Mol. Biol. Evol.">
        <title>The 4-celled Tetrabaena socialis nuclear genome reveals the essential components for genetic control of cell number at the origin of multicellularity in the volvocine lineage.</title>
        <authorList>
            <person name="Featherston J."/>
            <person name="Arakaki Y."/>
            <person name="Hanschen E.R."/>
            <person name="Ferris P.J."/>
            <person name="Michod R.E."/>
            <person name="Olson B.J.S.C."/>
            <person name="Nozaki H."/>
            <person name="Durand P.M."/>
        </authorList>
    </citation>
    <scope>NUCLEOTIDE SEQUENCE [LARGE SCALE GENOMIC DNA]</scope>
    <source>
        <strain evidence="3 4">NIES-571</strain>
    </source>
</reference>
<dbReference type="Gene3D" id="3.30.200.20">
    <property type="entry name" value="Phosphorylase Kinase, domain 1"/>
    <property type="match status" value="1"/>
</dbReference>
<dbReference type="InterPro" id="IPR017441">
    <property type="entry name" value="Protein_kinase_ATP_BS"/>
</dbReference>
<dbReference type="GO" id="GO:0005524">
    <property type="term" value="F:ATP binding"/>
    <property type="evidence" value="ECO:0007669"/>
    <property type="project" value="UniProtKB-UniRule"/>
</dbReference>
<organism evidence="3 4">
    <name type="scientific">Tetrabaena socialis</name>
    <dbReference type="NCBI Taxonomy" id="47790"/>
    <lineage>
        <taxon>Eukaryota</taxon>
        <taxon>Viridiplantae</taxon>
        <taxon>Chlorophyta</taxon>
        <taxon>core chlorophytes</taxon>
        <taxon>Chlorophyceae</taxon>
        <taxon>CS clade</taxon>
        <taxon>Chlamydomonadales</taxon>
        <taxon>Tetrabaenaceae</taxon>
        <taxon>Tetrabaena</taxon>
    </lineage>
</organism>
<dbReference type="AlphaFoldDB" id="A0A2J7ZUR2"/>
<name>A0A2J7ZUR2_9CHLO</name>
<dbReference type="OrthoDB" id="8891264at2759"/>